<proteinExistence type="inferred from homology"/>
<dbReference type="InterPro" id="IPR002347">
    <property type="entry name" value="SDR_fam"/>
</dbReference>
<dbReference type="PRINTS" id="PR00080">
    <property type="entry name" value="SDRFAMILY"/>
</dbReference>
<dbReference type="OrthoDB" id="9803333at2"/>
<dbReference type="GO" id="GO:0016616">
    <property type="term" value="F:oxidoreductase activity, acting on the CH-OH group of donors, NAD or NADP as acceptor"/>
    <property type="evidence" value="ECO:0007669"/>
    <property type="project" value="TreeGrafter"/>
</dbReference>
<dbReference type="RefSeq" id="WP_085463434.1">
    <property type="nucleotide sequence ID" value="NZ_FXBL01000004.1"/>
</dbReference>
<accession>A0A1X7N5Q3</accession>
<name>A0A1X7N5Q3_9HYPH</name>
<dbReference type="Pfam" id="PF13561">
    <property type="entry name" value="adh_short_C2"/>
    <property type="match status" value="1"/>
</dbReference>
<keyword evidence="4" id="KW-1185">Reference proteome</keyword>
<evidence type="ECO:0000256" key="1">
    <source>
        <dbReference type="ARBA" id="ARBA00006484"/>
    </source>
</evidence>
<dbReference type="Proteomes" id="UP000193083">
    <property type="component" value="Unassembled WGS sequence"/>
</dbReference>
<evidence type="ECO:0000256" key="2">
    <source>
        <dbReference type="ARBA" id="ARBA00023002"/>
    </source>
</evidence>
<dbReference type="InterPro" id="IPR020904">
    <property type="entry name" value="Sc_DH/Rdtase_CS"/>
</dbReference>
<dbReference type="PANTHER" id="PTHR42760">
    <property type="entry name" value="SHORT-CHAIN DEHYDROGENASES/REDUCTASES FAMILY MEMBER"/>
    <property type="match status" value="1"/>
</dbReference>
<dbReference type="SUPFAM" id="SSF51735">
    <property type="entry name" value="NAD(P)-binding Rossmann-fold domains"/>
    <property type="match status" value="1"/>
</dbReference>
<comment type="similarity">
    <text evidence="1">Belongs to the short-chain dehydrogenases/reductases (SDR) family.</text>
</comment>
<dbReference type="EMBL" id="FXBL01000004">
    <property type="protein sequence ID" value="SMH32768.1"/>
    <property type="molecule type" value="Genomic_DNA"/>
</dbReference>
<keyword evidence="2" id="KW-0560">Oxidoreductase</keyword>
<evidence type="ECO:0000313" key="3">
    <source>
        <dbReference type="EMBL" id="SMH32768.1"/>
    </source>
</evidence>
<dbReference type="PANTHER" id="PTHR42760:SF133">
    <property type="entry name" value="3-OXOACYL-[ACYL-CARRIER-PROTEIN] REDUCTASE"/>
    <property type="match status" value="1"/>
</dbReference>
<sequence length="262" mass="27556">MSFAGKVAVVTGAAEGIGAAISRALWDAGADIAAIDIKPVERERLTGGRQGTGQRFRSYHCDATSSDQVRTVCAQVQEDFGPAAILVNNVGGGGTEPGDDVETISDEQWEFVLSLTLSSGMRFTRGLVGGMKAQGYGRIINISSSLREGVFGSVGTVRGRLPYVTCKMAVVGLTQQLANDLGPFGITVNCVSPGLTLPGEDARITQRFRSLPPEEQQKLYAHIPLGRLASGEDIANAVRFLATEESGYVSGQTITVAGGGYR</sequence>
<evidence type="ECO:0000313" key="4">
    <source>
        <dbReference type="Proteomes" id="UP000193083"/>
    </source>
</evidence>
<dbReference type="AlphaFoldDB" id="A0A1X7N5Q3"/>
<dbReference type="InterPro" id="IPR036291">
    <property type="entry name" value="NAD(P)-bd_dom_sf"/>
</dbReference>
<dbReference type="PROSITE" id="PS00061">
    <property type="entry name" value="ADH_SHORT"/>
    <property type="match status" value="1"/>
</dbReference>
<reference evidence="3 4" key="1">
    <citation type="submission" date="2017-04" db="EMBL/GenBank/DDBJ databases">
        <authorList>
            <person name="Afonso C.L."/>
            <person name="Miller P.J."/>
            <person name="Scott M.A."/>
            <person name="Spackman E."/>
            <person name="Goraichik I."/>
            <person name="Dimitrov K.M."/>
            <person name="Suarez D.L."/>
            <person name="Swayne D.E."/>
        </authorList>
    </citation>
    <scope>NUCLEOTIDE SEQUENCE [LARGE SCALE GENOMIC DNA]</scope>
    <source>
        <strain evidence="3 4">B5P</strain>
    </source>
</reference>
<dbReference type="Gene3D" id="3.40.50.720">
    <property type="entry name" value="NAD(P)-binding Rossmann-like Domain"/>
    <property type="match status" value="1"/>
</dbReference>
<dbReference type="FunFam" id="3.40.50.720:FF:000084">
    <property type="entry name" value="Short-chain dehydrogenase reductase"/>
    <property type="match status" value="1"/>
</dbReference>
<dbReference type="PRINTS" id="PR00081">
    <property type="entry name" value="GDHRDH"/>
</dbReference>
<protein>
    <submittedName>
        <fullName evidence="3">3-oxoacyl-[acyl-carrier protein] reductase</fullName>
    </submittedName>
</protein>
<organism evidence="3 4">
    <name type="scientific">Mesorhizobium australicum</name>
    <dbReference type="NCBI Taxonomy" id="536018"/>
    <lineage>
        <taxon>Bacteria</taxon>
        <taxon>Pseudomonadati</taxon>
        <taxon>Pseudomonadota</taxon>
        <taxon>Alphaproteobacteria</taxon>
        <taxon>Hyphomicrobiales</taxon>
        <taxon>Phyllobacteriaceae</taxon>
        <taxon>Mesorhizobium</taxon>
    </lineage>
</organism>
<gene>
    <name evidence="3" type="ORF">SAMN02982922_1334</name>
</gene>